<evidence type="ECO:0000259" key="1">
    <source>
        <dbReference type="PROSITE" id="PS51471"/>
    </source>
</evidence>
<evidence type="ECO:0000313" key="2">
    <source>
        <dbReference type="EMBL" id="CAB4648969.1"/>
    </source>
</evidence>
<name>A0A6J6KM34_9ZZZZ</name>
<dbReference type="InterPro" id="IPR044861">
    <property type="entry name" value="IPNS-like_FE2OG_OXY"/>
</dbReference>
<dbReference type="PROSITE" id="PS51471">
    <property type="entry name" value="FE2OG_OXY"/>
    <property type="match status" value="1"/>
</dbReference>
<organism evidence="2">
    <name type="scientific">freshwater metagenome</name>
    <dbReference type="NCBI Taxonomy" id="449393"/>
    <lineage>
        <taxon>unclassified sequences</taxon>
        <taxon>metagenomes</taxon>
        <taxon>ecological metagenomes</taxon>
    </lineage>
</organism>
<dbReference type="InterPro" id="IPR005123">
    <property type="entry name" value="Oxoglu/Fe-dep_dioxygenase_dom"/>
</dbReference>
<reference evidence="2" key="1">
    <citation type="submission" date="2020-05" db="EMBL/GenBank/DDBJ databases">
        <authorList>
            <person name="Chiriac C."/>
            <person name="Salcher M."/>
            <person name="Ghai R."/>
            <person name="Kavagutti S V."/>
        </authorList>
    </citation>
    <scope>NUCLEOTIDE SEQUENCE</scope>
</reference>
<dbReference type="Pfam" id="PF03171">
    <property type="entry name" value="2OG-FeII_Oxy"/>
    <property type="match status" value="1"/>
</dbReference>
<gene>
    <name evidence="2" type="ORF">UFOPK2195_00364</name>
</gene>
<dbReference type="InterPro" id="IPR050231">
    <property type="entry name" value="Iron_ascorbate_oxido_reductase"/>
</dbReference>
<dbReference type="PRINTS" id="PR00682">
    <property type="entry name" value="IPNSYNTHASE"/>
</dbReference>
<dbReference type="InterPro" id="IPR026992">
    <property type="entry name" value="DIOX_N"/>
</dbReference>
<accession>A0A6J6KM34</accession>
<feature type="domain" description="Fe2OG dioxygenase" evidence="1">
    <location>
        <begin position="175"/>
        <end position="275"/>
    </location>
</feature>
<dbReference type="EMBL" id="CAEZWH010000045">
    <property type="protein sequence ID" value="CAB4648969.1"/>
    <property type="molecule type" value="Genomic_DNA"/>
</dbReference>
<dbReference type="InterPro" id="IPR027443">
    <property type="entry name" value="IPNS-like_sf"/>
</dbReference>
<proteinExistence type="predicted"/>
<dbReference type="AlphaFoldDB" id="A0A6J6KM34"/>
<sequence length="326" mass="35914">MAVSLPIIDISEIRTSATNSREYSVAAKDLFQAFRDIGFAIVTGHGVASRTVTNMRAAVRELFDTPREVLMADMVEKGNYRGFVPLGYFTPNSGKGTADQYEAWKLHNETDPNDPICSQSPLYGTNKWPAIPFDVKTPVLTYWNALEGVTNDIIVALCSALQIDAKFVMSCMAQGLTNMTLLNYPPMNANADGWGIHPHKDFNVITALAHDPIGGLEVRARSGEWIDAVCPEDAFVLNVGDMLELWSGGRLISTPHRVVNRTGEARHSFPFFAKPRYDVIIEPLIPPIDGFERLPLHVGASAADIWYSNWPDAASTDPAQELGSYQ</sequence>
<protein>
    <submittedName>
        <fullName evidence="2">Unannotated protein</fullName>
    </submittedName>
</protein>
<dbReference type="Gene3D" id="2.60.120.330">
    <property type="entry name" value="B-lactam Antibiotic, Isopenicillin N Synthase, Chain"/>
    <property type="match status" value="1"/>
</dbReference>
<dbReference type="Pfam" id="PF14226">
    <property type="entry name" value="DIOX_N"/>
    <property type="match status" value="1"/>
</dbReference>
<dbReference type="PANTHER" id="PTHR47990">
    <property type="entry name" value="2-OXOGLUTARATE (2OG) AND FE(II)-DEPENDENT OXYGENASE SUPERFAMILY PROTEIN-RELATED"/>
    <property type="match status" value="1"/>
</dbReference>
<dbReference type="SUPFAM" id="SSF51197">
    <property type="entry name" value="Clavaminate synthase-like"/>
    <property type="match status" value="1"/>
</dbReference>